<dbReference type="OrthoDB" id="9760040at2"/>
<dbReference type="STRING" id="652787.SAMN05216490_0589"/>
<reference evidence="2 3" key="1">
    <citation type="submission" date="2016-10" db="EMBL/GenBank/DDBJ databases">
        <authorList>
            <person name="de Groot N.N."/>
        </authorList>
    </citation>
    <scope>NUCLEOTIDE SEQUENCE [LARGE SCALE GENOMIC DNA]</scope>
    <source>
        <strain evidence="2 3">MP1X4</strain>
    </source>
</reference>
<keyword evidence="1" id="KW-0732">Signal</keyword>
<dbReference type="AlphaFoldDB" id="A0A1H1PNN6"/>
<evidence type="ECO:0000313" key="2">
    <source>
        <dbReference type="EMBL" id="SDS12730.1"/>
    </source>
</evidence>
<protein>
    <recommendedName>
        <fullName evidence="4">DUF885 domain-containing protein</fullName>
    </recommendedName>
</protein>
<evidence type="ECO:0000313" key="3">
    <source>
        <dbReference type="Proteomes" id="UP000199679"/>
    </source>
</evidence>
<keyword evidence="3" id="KW-1185">Reference proteome</keyword>
<dbReference type="RefSeq" id="WP_091369000.1">
    <property type="nucleotide sequence ID" value="NZ_LT629740.1"/>
</dbReference>
<name>A0A1H1PNN6_MUCMA</name>
<feature type="chain" id="PRO_5009256764" description="DUF885 domain-containing protein" evidence="1">
    <location>
        <begin position="36"/>
        <end position="608"/>
    </location>
</feature>
<evidence type="ECO:0000256" key="1">
    <source>
        <dbReference type="SAM" id="SignalP"/>
    </source>
</evidence>
<feature type="signal peptide" evidence="1">
    <location>
        <begin position="1"/>
        <end position="35"/>
    </location>
</feature>
<accession>A0A1H1PNN6</accession>
<organism evidence="2 3">
    <name type="scientific">Mucilaginibacter mallensis</name>
    <dbReference type="NCBI Taxonomy" id="652787"/>
    <lineage>
        <taxon>Bacteria</taxon>
        <taxon>Pseudomonadati</taxon>
        <taxon>Bacteroidota</taxon>
        <taxon>Sphingobacteriia</taxon>
        <taxon>Sphingobacteriales</taxon>
        <taxon>Sphingobacteriaceae</taxon>
        <taxon>Mucilaginibacter</taxon>
    </lineage>
</organism>
<sequence>MICCKKTPLRITHKLFTVPGLILCLLLTIHSKSQAQKAAVPVSMYEQASEVSGKIIQYGQDISAINDFYWPYVLDPNNEEQFKDQVLSSPEQRKRLIEVNNDYLKQLAQVDFDAMSVYGKVDYILLKKKINLALIDLHKEEDQYNSIKQYMPFANDIYLLEAQRRRGVTMDGQTVAAKLNDILKELKIDTASFNKVPSLDMPLARKAREAVIGLKSRLKNFYDFYNNYDPQFTWWVPAPYKILDSTLTLYSKQIIKKGKLHTTQKPDSSGIKGVPIGREALISQMDAEMIPYTPEELIKLANKEFAWCNKEMLKASNEMGYGNDWKKALEKVKNSYVPAGQQPATIVQLSNDALDFIKARDLITIPPLAEETWGMIMMTPQRQLVNPFFTGGREISVSYPTGSMEEGDKLMSMRGNNPYFSRGTVQHELLPGHNLQYFINSRYKSYRQDFATPFAGEGWAVYWELLLYDQGFAKTPEQRIGMLFWRMHRCARIIFSLNYHLGNWTPQQCIDFLVDSVGHERANAIGEVRRSFKGDYSPLYQVAYLTGALQLMSLKHELVDGGKMTYKQFHDAVVKEGLIPVELVRATLEGTPLNKDYSTNWKFYDFNK</sequence>
<dbReference type="PANTHER" id="PTHR33361:SF2">
    <property type="entry name" value="DUF885 DOMAIN-CONTAINING PROTEIN"/>
    <property type="match status" value="1"/>
</dbReference>
<dbReference type="PANTHER" id="PTHR33361">
    <property type="entry name" value="GLR0591 PROTEIN"/>
    <property type="match status" value="1"/>
</dbReference>
<dbReference type="InterPro" id="IPR010281">
    <property type="entry name" value="DUF885"/>
</dbReference>
<proteinExistence type="predicted"/>
<gene>
    <name evidence="2" type="ORF">SAMN05216490_0589</name>
</gene>
<evidence type="ECO:0008006" key="4">
    <source>
        <dbReference type="Google" id="ProtNLM"/>
    </source>
</evidence>
<dbReference type="Proteomes" id="UP000199679">
    <property type="component" value="Chromosome I"/>
</dbReference>
<dbReference type="EMBL" id="LT629740">
    <property type="protein sequence ID" value="SDS12730.1"/>
    <property type="molecule type" value="Genomic_DNA"/>
</dbReference>
<dbReference type="Pfam" id="PF05960">
    <property type="entry name" value="DUF885"/>
    <property type="match status" value="1"/>
</dbReference>